<keyword evidence="4" id="KW-0175">Coiled coil</keyword>
<dbReference type="SUPFAM" id="SSF52540">
    <property type="entry name" value="P-loop containing nucleoside triphosphate hydrolases"/>
    <property type="match status" value="1"/>
</dbReference>
<dbReference type="GO" id="GO:0004527">
    <property type="term" value="F:exonuclease activity"/>
    <property type="evidence" value="ECO:0007669"/>
    <property type="project" value="UniProtKB-KW"/>
</dbReference>
<dbReference type="Gene3D" id="3.40.50.300">
    <property type="entry name" value="P-loop containing nucleotide triphosphate hydrolases"/>
    <property type="match status" value="2"/>
</dbReference>
<evidence type="ECO:0000259" key="5">
    <source>
        <dbReference type="Pfam" id="PF13476"/>
    </source>
</evidence>
<sequence length="1008" mass="111052">MRVHRLEIQAFGPFSERQRVDFDRLGEQGLFLLNGATGAGKTSVLDAICFALFGSVPGARQGGNHLRSDHAPAGLEPSVLLEFSANKRYFEVTRSPSWQRPKKTGGNDSLVTEQAHTLLREKIGGEWVPLSSRNDEASEQIRQLLGMNREQFTKVVMLAQGEFAAFLRAKVEDRQTLLQQLFGTERFKAVESELLRSATAVKQELANDEARLAELLRQAREAAAKFIAVDGQATEEPGGEETRDVPDFEAAIAAEEAQHQELKEALELAGRRAEKSESRFTKAQEQARKHNALVLVEAAQTEVNLEAEDQALRLRRLEQHRRAEAFSGEMKRVRLALQSKQQSETAVTPARTTLPLPLRAMSLAELEGEASRLSAERAVVQTLLPEEELLNRQLLEQETNQAERAKSQDRRDQLRLRIVELQEELNTLEAGLLEQAEAAGQRESRKDRLVAVQARQAAADAYRRAQGELEELEEQLRDARDEQLSAKQHWLTLMQSRLDSVTGELAAQLEVGVPCPVCGSLDHPQPSAQLGESLSITAQEKQARELQDAGEHQVNALAEAHAKLRAEVAGHAAQGGTEDAEGLQGQYLAARQELELAEEAVRKCAELELRSEAAGEELRSVQAAEHSLASRILQLDTLIDSAAVTIAERESKLLTERVEHPSIALRLEAMSQQQAELRSTIEVLQTQVQAEQEFHRAEQAFQERLSESEFENLKQVESAWRDATELEELGKNISRYQEAAIRAEQAMAAEEVQTALAERTAGVTPLGAEGMRELEAAAAEHRESLHETELAYRLASTSQGSVASAAERYLSFAAEIAPARERAQLLTALADTARGLGHNDYKMPLSAYVLAARLEQVAIAATERLQVMSDGRYALEHSDALAGRNRKSGLGLEVIDGWTGQRRDTSTLSGGESFMASLALALGLADVVHQESGGLPIDTLFVDEGFGSLDEESLDQVMTSLESLRDAGRVVGLVSHVAELKLRIPLQLQVIKGRHGSTLSMRTLNRLE</sequence>
<dbReference type="GO" id="GO:0016887">
    <property type="term" value="F:ATP hydrolysis activity"/>
    <property type="evidence" value="ECO:0007669"/>
    <property type="project" value="InterPro"/>
</dbReference>
<feature type="domain" description="Rad50/SbcC-type AAA" evidence="5">
    <location>
        <begin position="5"/>
        <end position="221"/>
    </location>
</feature>
<evidence type="ECO:0000313" key="7">
    <source>
        <dbReference type="Proteomes" id="UP000521748"/>
    </source>
</evidence>
<accession>A0A7Y9S564</accession>
<keyword evidence="7" id="KW-1185">Reference proteome</keyword>
<dbReference type="InterPro" id="IPR038729">
    <property type="entry name" value="Rad50/SbcC_AAA"/>
</dbReference>
<feature type="coiled-coil region" evidence="4">
    <location>
        <begin position="580"/>
        <end position="624"/>
    </location>
</feature>
<evidence type="ECO:0000256" key="2">
    <source>
        <dbReference type="ARBA" id="ARBA00011322"/>
    </source>
</evidence>
<dbReference type="EMBL" id="JACBYQ010000001">
    <property type="protein sequence ID" value="NYE94759.1"/>
    <property type="molecule type" value="Genomic_DNA"/>
</dbReference>
<dbReference type="Proteomes" id="UP000521748">
    <property type="component" value="Unassembled WGS sequence"/>
</dbReference>
<dbReference type="GO" id="GO:0006302">
    <property type="term" value="P:double-strand break repair"/>
    <property type="evidence" value="ECO:0007669"/>
    <property type="project" value="InterPro"/>
</dbReference>
<evidence type="ECO:0000256" key="1">
    <source>
        <dbReference type="ARBA" id="ARBA00006930"/>
    </source>
</evidence>
<feature type="coiled-coil region" evidence="4">
    <location>
        <begin position="198"/>
        <end position="279"/>
    </location>
</feature>
<organism evidence="6 7">
    <name type="scientific">Psychromicrobium silvestre</name>
    <dbReference type="NCBI Taxonomy" id="1645614"/>
    <lineage>
        <taxon>Bacteria</taxon>
        <taxon>Bacillati</taxon>
        <taxon>Actinomycetota</taxon>
        <taxon>Actinomycetes</taxon>
        <taxon>Micrococcales</taxon>
        <taxon>Micrococcaceae</taxon>
        <taxon>Psychromicrobium</taxon>
    </lineage>
</organism>
<comment type="subunit">
    <text evidence="2">Heterodimer of SbcC and SbcD.</text>
</comment>
<proteinExistence type="inferred from homology"/>
<dbReference type="RefSeq" id="WP_179388481.1">
    <property type="nucleotide sequence ID" value="NZ_JACBYQ010000001.1"/>
</dbReference>
<dbReference type="Pfam" id="PF13476">
    <property type="entry name" value="AAA_23"/>
    <property type="match status" value="1"/>
</dbReference>
<dbReference type="Pfam" id="PF13558">
    <property type="entry name" value="SbcC_Walker_B"/>
    <property type="match status" value="1"/>
</dbReference>
<evidence type="ECO:0000313" key="6">
    <source>
        <dbReference type="EMBL" id="NYE94759.1"/>
    </source>
</evidence>
<name>A0A7Y9S564_9MICC</name>
<protein>
    <recommendedName>
        <fullName evidence="3">Nuclease SbcCD subunit C</fullName>
    </recommendedName>
</protein>
<comment type="similarity">
    <text evidence="1">Belongs to the SMC family. SbcC subfamily.</text>
</comment>
<evidence type="ECO:0000256" key="4">
    <source>
        <dbReference type="SAM" id="Coils"/>
    </source>
</evidence>
<keyword evidence="6" id="KW-0378">Hydrolase</keyword>
<reference evidence="6 7" key="1">
    <citation type="submission" date="2020-07" db="EMBL/GenBank/DDBJ databases">
        <title>Sequencing the genomes of 1000 actinobacteria strains.</title>
        <authorList>
            <person name="Klenk H.-P."/>
        </authorList>
    </citation>
    <scope>NUCLEOTIDE SEQUENCE [LARGE SCALE GENOMIC DNA]</scope>
    <source>
        <strain evidence="6 7">DSM 102047</strain>
    </source>
</reference>
<comment type="caution">
    <text evidence="6">The sequence shown here is derived from an EMBL/GenBank/DDBJ whole genome shotgun (WGS) entry which is preliminary data.</text>
</comment>
<dbReference type="PANTHER" id="PTHR32114">
    <property type="entry name" value="ABC TRANSPORTER ABCH.3"/>
    <property type="match status" value="1"/>
</dbReference>
<gene>
    <name evidence="6" type="ORF">FHU41_000980</name>
</gene>
<feature type="coiled-coil region" evidence="4">
    <location>
        <begin position="363"/>
        <end position="489"/>
    </location>
</feature>
<dbReference type="PANTHER" id="PTHR32114:SF2">
    <property type="entry name" value="ABC TRANSPORTER ABCH.3"/>
    <property type="match status" value="1"/>
</dbReference>
<evidence type="ECO:0000256" key="3">
    <source>
        <dbReference type="ARBA" id="ARBA00013368"/>
    </source>
</evidence>
<dbReference type="AlphaFoldDB" id="A0A7Y9S564"/>
<keyword evidence="6" id="KW-0269">Exonuclease</keyword>
<keyword evidence="6" id="KW-0540">Nuclease</keyword>
<dbReference type="InterPro" id="IPR027417">
    <property type="entry name" value="P-loop_NTPase"/>
</dbReference>
<feature type="coiled-coil region" evidence="4">
    <location>
        <begin position="726"/>
        <end position="791"/>
    </location>
</feature>